<dbReference type="Gene3D" id="3.90.190.20">
    <property type="entry name" value="Mur ligase, C-terminal domain"/>
    <property type="match status" value="1"/>
</dbReference>
<dbReference type="GO" id="GO:0005737">
    <property type="term" value="C:cytoplasm"/>
    <property type="evidence" value="ECO:0007669"/>
    <property type="project" value="UniProtKB-SubCell"/>
</dbReference>
<feature type="short sequence motif" description="Meso-diaminopimelate recognition motif" evidence="11">
    <location>
        <begin position="445"/>
        <end position="448"/>
    </location>
</feature>
<dbReference type="InterPro" id="IPR005761">
    <property type="entry name" value="UDP-N-AcMur-Glu-dNH2Pim_ligase"/>
</dbReference>
<dbReference type="GO" id="GO:0008360">
    <property type="term" value="P:regulation of cell shape"/>
    <property type="evidence" value="ECO:0007669"/>
    <property type="project" value="UniProtKB-KW"/>
</dbReference>
<evidence type="ECO:0000256" key="11">
    <source>
        <dbReference type="HAMAP-Rule" id="MF_00208"/>
    </source>
</evidence>
<feature type="binding site" evidence="11">
    <location>
        <position position="225"/>
    </location>
    <ligand>
        <name>UDP-N-acetyl-alpha-D-muramoyl-L-alanyl-D-glutamate</name>
        <dbReference type="ChEBI" id="CHEBI:83900"/>
    </ligand>
</feature>
<comment type="caution">
    <text evidence="16">The sequence shown here is derived from an EMBL/GenBank/DDBJ whole genome shotgun (WGS) entry which is preliminary data.</text>
</comment>
<organism evidence="16 17">
    <name type="scientific">Oleiharenicola lentus</name>
    <dbReference type="NCBI Taxonomy" id="2508720"/>
    <lineage>
        <taxon>Bacteria</taxon>
        <taxon>Pseudomonadati</taxon>
        <taxon>Verrucomicrobiota</taxon>
        <taxon>Opitutia</taxon>
        <taxon>Opitutales</taxon>
        <taxon>Opitutaceae</taxon>
        <taxon>Oleiharenicola</taxon>
    </lineage>
</organism>
<evidence type="ECO:0000256" key="7">
    <source>
        <dbReference type="ARBA" id="ARBA00022960"/>
    </source>
</evidence>
<feature type="binding site" evidence="11">
    <location>
        <position position="67"/>
    </location>
    <ligand>
        <name>UDP-N-acetyl-alpha-D-muramoyl-L-alanyl-D-glutamate</name>
        <dbReference type="ChEBI" id="CHEBI:83900"/>
    </ligand>
</feature>
<dbReference type="OrthoDB" id="9800958at2"/>
<dbReference type="InterPro" id="IPR036615">
    <property type="entry name" value="Mur_ligase_C_dom_sf"/>
</dbReference>
<keyword evidence="9 11" id="KW-0131">Cell cycle</keyword>
<comment type="caution">
    <text evidence="11">Lacks conserved residue(s) required for the propagation of feature annotation.</text>
</comment>
<dbReference type="SUPFAM" id="SSF53623">
    <property type="entry name" value="MurD-like peptide ligases, catalytic domain"/>
    <property type="match status" value="1"/>
</dbReference>
<comment type="similarity">
    <text evidence="1 11">Belongs to the MurCDEF family. MurE subfamily.</text>
</comment>
<dbReference type="Pfam" id="PF02875">
    <property type="entry name" value="Mur_ligase_C"/>
    <property type="match status" value="1"/>
</dbReference>
<proteinExistence type="inferred from homology"/>
<feature type="domain" description="Mur ligase central" evidence="15">
    <location>
        <begin position="146"/>
        <end position="350"/>
    </location>
</feature>
<dbReference type="Gene3D" id="3.40.1390.10">
    <property type="entry name" value="MurE/MurF, N-terminal domain"/>
    <property type="match status" value="1"/>
</dbReference>
<reference evidence="16 17" key="1">
    <citation type="submission" date="2019-01" db="EMBL/GenBank/DDBJ databases">
        <title>Lacunisphaera sp. strain TWA-58.</title>
        <authorList>
            <person name="Chen W.-M."/>
        </authorList>
    </citation>
    <scope>NUCLEOTIDE SEQUENCE [LARGE SCALE GENOMIC DNA]</scope>
    <source>
        <strain evidence="16 17">TWA-58</strain>
    </source>
</reference>
<feature type="binding site" evidence="11">
    <location>
        <begin position="190"/>
        <end position="191"/>
    </location>
    <ligand>
        <name>UDP-N-acetyl-alpha-D-muramoyl-L-alanyl-D-glutamate</name>
        <dbReference type="ChEBI" id="CHEBI:83900"/>
    </ligand>
</feature>
<feature type="binding site" evidence="11">
    <location>
        <position position="223"/>
    </location>
    <ligand>
        <name>UDP-N-acetyl-alpha-D-muramoyl-L-alanyl-D-glutamate</name>
        <dbReference type="ChEBI" id="CHEBI:83900"/>
    </ligand>
</feature>
<evidence type="ECO:0000259" key="13">
    <source>
        <dbReference type="Pfam" id="PF01225"/>
    </source>
</evidence>
<dbReference type="GO" id="GO:0009252">
    <property type="term" value="P:peptidoglycan biosynthetic process"/>
    <property type="evidence" value="ECO:0007669"/>
    <property type="project" value="UniProtKB-UniRule"/>
</dbReference>
<dbReference type="EMBL" id="SDHX01000001">
    <property type="protein sequence ID" value="RXK56837.1"/>
    <property type="molecule type" value="Genomic_DNA"/>
</dbReference>
<evidence type="ECO:0000256" key="6">
    <source>
        <dbReference type="ARBA" id="ARBA00022840"/>
    </source>
</evidence>
<dbReference type="InterPro" id="IPR013221">
    <property type="entry name" value="Mur_ligase_cen"/>
</dbReference>
<comment type="pathway">
    <text evidence="11 12">Cell wall biogenesis; peptidoglycan biosynthesis.</text>
</comment>
<dbReference type="GO" id="GO:0008765">
    <property type="term" value="F:UDP-N-acetylmuramoylalanyl-D-glutamate-2,6-diaminopimelate ligase activity"/>
    <property type="evidence" value="ECO:0007669"/>
    <property type="project" value="UniProtKB-UniRule"/>
</dbReference>
<keyword evidence="4 11" id="KW-0132">Cell division</keyword>
<feature type="modified residue" description="N6-carboxylysine" evidence="11">
    <location>
        <position position="257"/>
    </location>
</feature>
<sequence length="530" mass="58311">MIGYLTPNYPLVAAFRTLPKTRTRPADRITRQIFKMAPKLSDYFRDDEIRANKGDLDRPISGLAMDSRRVLPGNLFFALPGRRADGNSFIDEAIQRGAVGIVAEKIPAATAARVTYIQVNDARRALAQVSQRYFGFPDKSLELVGVTGTNGKTTVTNLIKHLLSTSTQRVGLVGTVNYDLGARVVPSYRTTPESLELFGMLAQMRDAGCRQAAMEVSSHGIDQHRVLGMQFAVSVFTNLTRDHLDYHKTLDAYYEVKTRLFNGGIGSSPRAAVVNLDDAYGRRLAAEVPKHVRVVTFGEAPDATVRAENVKLNFKGTSLTLVWPEGRAEIESPFIGRYNVSNLLAAFAACYALGRDPSVIALRLKSFPGVSGRMERIEEGQPYNVLVDYAHTDDALRNALGMLRAITPGRLFVVFGCGGNRDRTKRPLMTGAVQEFADFAWATADNPRGEQLGQIFSDMKTGVKAPDKITFVEDRRHAISLALDAAQPGDCLLIAGKGHETYQEFADTIVPFDDRQVVRELIGIKSIKPV</sequence>
<dbReference type="InterPro" id="IPR018109">
    <property type="entry name" value="Folylpolyglutamate_synth_CS"/>
</dbReference>
<dbReference type="InterPro" id="IPR000713">
    <property type="entry name" value="Mur_ligase_N"/>
</dbReference>
<dbReference type="AlphaFoldDB" id="A0A4Q1CCG9"/>
<dbReference type="InterPro" id="IPR035911">
    <property type="entry name" value="MurE/MurF_N"/>
</dbReference>
<comment type="PTM">
    <text evidence="11">Carboxylation is probably crucial for Mg(2+) binding and, consequently, for the gamma-phosphate positioning of ATP.</text>
</comment>
<comment type="catalytic activity">
    <reaction evidence="11">
        <text>UDP-N-acetyl-alpha-D-muramoyl-L-alanyl-D-glutamate + meso-2,6-diaminopimelate + ATP = UDP-N-acetyl-alpha-D-muramoyl-L-alanyl-gamma-D-glutamyl-meso-2,6-diaminopimelate + ADP + phosphate + H(+)</text>
        <dbReference type="Rhea" id="RHEA:23676"/>
        <dbReference type="ChEBI" id="CHEBI:15378"/>
        <dbReference type="ChEBI" id="CHEBI:30616"/>
        <dbReference type="ChEBI" id="CHEBI:43474"/>
        <dbReference type="ChEBI" id="CHEBI:57791"/>
        <dbReference type="ChEBI" id="CHEBI:83900"/>
        <dbReference type="ChEBI" id="CHEBI:83905"/>
        <dbReference type="ChEBI" id="CHEBI:456216"/>
        <dbReference type="EC" id="6.3.2.13"/>
    </reaction>
</comment>
<feature type="binding site" evidence="11">
    <location>
        <position position="496"/>
    </location>
    <ligand>
        <name>meso-2,6-diaminopimelate</name>
        <dbReference type="ChEBI" id="CHEBI:57791"/>
    </ligand>
</feature>
<dbReference type="Gene3D" id="3.40.1190.10">
    <property type="entry name" value="Mur-like, catalytic domain"/>
    <property type="match status" value="1"/>
</dbReference>
<gene>
    <name evidence="11" type="primary">murE</name>
    <name evidence="16" type="ORF">ESB00_13500</name>
</gene>
<comment type="function">
    <text evidence="11">Catalyzes the addition of meso-diaminopimelic acid to the nucleotide precursor UDP-N-acetylmuramoyl-L-alanyl-D-glutamate (UMAG) in the biosynthesis of bacterial cell-wall peptidoglycan.</text>
</comment>
<evidence type="ECO:0000256" key="3">
    <source>
        <dbReference type="ARBA" id="ARBA00022598"/>
    </source>
</evidence>
<dbReference type="SUPFAM" id="SSF63418">
    <property type="entry name" value="MurE/MurF N-terminal domain"/>
    <property type="match status" value="1"/>
</dbReference>
<comment type="subcellular location">
    <subcellularLocation>
        <location evidence="11 12">Cytoplasm</location>
    </subcellularLocation>
</comment>
<keyword evidence="6 11" id="KW-0067">ATP-binding</keyword>
<dbReference type="HAMAP" id="MF_00208">
    <property type="entry name" value="MurE"/>
    <property type="match status" value="1"/>
</dbReference>
<feature type="domain" description="Mur ligase N-terminal catalytic" evidence="13">
    <location>
        <begin position="60"/>
        <end position="133"/>
    </location>
</feature>
<feature type="binding site" evidence="11">
    <location>
        <begin position="148"/>
        <end position="154"/>
    </location>
    <ligand>
        <name>ATP</name>
        <dbReference type="ChEBI" id="CHEBI:30616"/>
    </ligand>
</feature>
<accession>A0A4Q1CCG9</accession>
<dbReference type="RefSeq" id="WP_129048202.1">
    <property type="nucleotide sequence ID" value="NZ_SDHX01000001.1"/>
</dbReference>
<dbReference type="GO" id="GO:0071555">
    <property type="term" value="P:cell wall organization"/>
    <property type="evidence" value="ECO:0007669"/>
    <property type="project" value="UniProtKB-KW"/>
</dbReference>
<dbReference type="Pfam" id="PF01225">
    <property type="entry name" value="Mur_ligase"/>
    <property type="match status" value="1"/>
</dbReference>
<feature type="binding site" evidence="11">
    <location>
        <position position="217"/>
    </location>
    <ligand>
        <name>UDP-N-acetyl-alpha-D-muramoyl-L-alanyl-D-glutamate</name>
        <dbReference type="ChEBI" id="CHEBI:83900"/>
    </ligand>
</feature>
<evidence type="ECO:0000259" key="15">
    <source>
        <dbReference type="Pfam" id="PF08245"/>
    </source>
</evidence>
<evidence type="ECO:0000256" key="2">
    <source>
        <dbReference type="ARBA" id="ARBA00022490"/>
    </source>
</evidence>
<protein>
    <recommendedName>
        <fullName evidence="11">UDP-N-acetylmuramoyl-L-alanyl-D-glutamate--2,6-diaminopimelate ligase</fullName>
        <ecNumber evidence="11">6.3.2.13</ecNumber>
    </recommendedName>
    <alternativeName>
        <fullName evidence="11">Meso-A2pm-adding enzyme</fullName>
    </alternativeName>
    <alternativeName>
        <fullName evidence="11">Meso-diaminopimelate-adding enzyme</fullName>
    </alternativeName>
    <alternativeName>
        <fullName evidence="11">UDP-MurNAc-L-Ala-D-Glu:meso-diaminopimelate ligase</fullName>
    </alternativeName>
    <alternativeName>
        <fullName evidence="11">UDP-MurNAc-tripeptide synthetase</fullName>
    </alternativeName>
    <alternativeName>
        <fullName evidence="11">UDP-N-acetylmuramyl-tripeptide synthetase</fullName>
    </alternativeName>
</protein>
<dbReference type="NCBIfam" id="TIGR01085">
    <property type="entry name" value="murE"/>
    <property type="match status" value="1"/>
</dbReference>
<keyword evidence="7 11" id="KW-0133">Cell shape</keyword>
<evidence type="ECO:0000256" key="12">
    <source>
        <dbReference type="RuleBase" id="RU004135"/>
    </source>
</evidence>
<dbReference type="InterPro" id="IPR036565">
    <property type="entry name" value="Mur-like_cat_sf"/>
</dbReference>
<evidence type="ECO:0000313" key="17">
    <source>
        <dbReference type="Proteomes" id="UP000290218"/>
    </source>
</evidence>
<keyword evidence="11" id="KW-0460">Magnesium</keyword>
<keyword evidence="3 11" id="KW-0436">Ligase</keyword>
<comment type="cofactor">
    <cofactor evidence="11">
        <name>Mg(2+)</name>
        <dbReference type="ChEBI" id="CHEBI:18420"/>
    </cofactor>
</comment>
<keyword evidence="8 11" id="KW-0573">Peptidoglycan synthesis</keyword>
<keyword evidence="5 11" id="KW-0547">Nucleotide-binding</keyword>
<feature type="binding site" evidence="11">
    <location>
        <position position="421"/>
    </location>
    <ligand>
        <name>meso-2,6-diaminopimelate</name>
        <dbReference type="ChEBI" id="CHEBI:57791"/>
    </ligand>
</feature>
<dbReference type="GO" id="GO:0004326">
    <property type="term" value="F:tetrahydrofolylpolyglutamate synthase activity"/>
    <property type="evidence" value="ECO:0007669"/>
    <property type="project" value="InterPro"/>
</dbReference>
<evidence type="ECO:0000259" key="14">
    <source>
        <dbReference type="Pfam" id="PF02875"/>
    </source>
</evidence>
<feature type="domain" description="Mur ligase C-terminal" evidence="14">
    <location>
        <begin position="372"/>
        <end position="498"/>
    </location>
</feature>
<dbReference type="PANTHER" id="PTHR23135:SF4">
    <property type="entry name" value="UDP-N-ACETYLMURAMOYL-L-ALANYL-D-GLUTAMATE--2,6-DIAMINOPIMELATE LIGASE MURE HOMOLOG, CHLOROPLASTIC"/>
    <property type="match status" value="1"/>
</dbReference>
<keyword evidence="2 11" id="KW-0963">Cytoplasm</keyword>
<name>A0A4Q1CCG9_9BACT</name>
<dbReference type="Proteomes" id="UP000290218">
    <property type="component" value="Unassembled WGS sequence"/>
</dbReference>
<dbReference type="GO" id="GO:0005524">
    <property type="term" value="F:ATP binding"/>
    <property type="evidence" value="ECO:0007669"/>
    <property type="project" value="UniProtKB-UniRule"/>
</dbReference>
<dbReference type="PANTHER" id="PTHR23135">
    <property type="entry name" value="MUR LIGASE FAMILY MEMBER"/>
    <property type="match status" value="1"/>
</dbReference>
<evidence type="ECO:0000256" key="4">
    <source>
        <dbReference type="ARBA" id="ARBA00022618"/>
    </source>
</evidence>
<feature type="binding site" evidence="11">
    <location>
        <begin position="445"/>
        <end position="448"/>
    </location>
    <ligand>
        <name>meso-2,6-diaminopimelate</name>
        <dbReference type="ChEBI" id="CHEBI:57791"/>
    </ligand>
</feature>
<evidence type="ECO:0000256" key="9">
    <source>
        <dbReference type="ARBA" id="ARBA00023306"/>
    </source>
</evidence>
<dbReference type="PROSITE" id="PS01011">
    <property type="entry name" value="FOLYLPOLYGLU_SYNT_1"/>
    <property type="match status" value="1"/>
</dbReference>
<dbReference type="GO" id="GO:0000287">
    <property type="term" value="F:magnesium ion binding"/>
    <property type="evidence" value="ECO:0007669"/>
    <property type="project" value="UniProtKB-UniRule"/>
</dbReference>
<evidence type="ECO:0000256" key="1">
    <source>
        <dbReference type="ARBA" id="ARBA00005898"/>
    </source>
</evidence>
<dbReference type="InterPro" id="IPR004101">
    <property type="entry name" value="Mur_ligase_C"/>
</dbReference>
<evidence type="ECO:0000256" key="8">
    <source>
        <dbReference type="ARBA" id="ARBA00022984"/>
    </source>
</evidence>
<dbReference type="GO" id="GO:0051301">
    <property type="term" value="P:cell division"/>
    <property type="evidence" value="ECO:0007669"/>
    <property type="project" value="UniProtKB-KW"/>
</dbReference>
<dbReference type="NCBIfam" id="NF001124">
    <property type="entry name" value="PRK00139.1-2"/>
    <property type="match status" value="1"/>
</dbReference>
<evidence type="ECO:0000256" key="5">
    <source>
        <dbReference type="ARBA" id="ARBA00022741"/>
    </source>
</evidence>
<dbReference type="EC" id="6.3.2.13" evidence="11"/>
<keyword evidence="17" id="KW-1185">Reference proteome</keyword>
<evidence type="ECO:0000313" key="16">
    <source>
        <dbReference type="EMBL" id="RXK56837.1"/>
    </source>
</evidence>
<evidence type="ECO:0000256" key="10">
    <source>
        <dbReference type="ARBA" id="ARBA00023316"/>
    </source>
</evidence>
<feature type="binding site" evidence="11">
    <location>
        <position position="500"/>
    </location>
    <ligand>
        <name>meso-2,6-diaminopimelate</name>
        <dbReference type="ChEBI" id="CHEBI:57791"/>
    </ligand>
</feature>
<dbReference type="Pfam" id="PF08245">
    <property type="entry name" value="Mur_ligase_M"/>
    <property type="match status" value="1"/>
</dbReference>
<dbReference type="NCBIfam" id="NF001126">
    <property type="entry name" value="PRK00139.1-4"/>
    <property type="match status" value="1"/>
</dbReference>
<keyword evidence="10 11" id="KW-0961">Cell wall biogenesis/degradation</keyword>
<dbReference type="UniPathway" id="UPA00219"/>
<dbReference type="SUPFAM" id="SSF53244">
    <property type="entry name" value="MurD-like peptide ligases, peptide-binding domain"/>
    <property type="match status" value="1"/>
</dbReference>